<sequence length="114" mass="12580">MLTVLTQIESVINSRPLTLLSEDPSELTALTPAHFLMSSPIKFLPAKIKIDDEPVSLLKRFALLDDNVSPLSWPLGKVIEDYPGKDGVCRVVLVKTATGVYKRPVVRLCPLPNQ</sequence>
<evidence type="ECO:0000259" key="1">
    <source>
        <dbReference type="Pfam" id="PF18701"/>
    </source>
</evidence>
<organism evidence="2 3">
    <name type="scientific">Pieris brassicae</name>
    <name type="common">White butterfly</name>
    <name type="synonym">Large white butterfly</name>
    <dbReference type="NCBI Taxonomy" id="7116"/>
    <lineage>
        <taxon>Eukaryota</taxon>
        <taxon>Metazoa</taxon>
        <taxon>Ecdysozoa</taxon>
        <taxon>Arthropoda</taxon>
        <taxon>Hexapoda</taxon>
        <taxon>Insecta</taxon>
        <taxon>Pterygota</taxon>
        <taxon>Neoptera</taxon>
        <taxon>Endopterygota</taxon>
        <taxon>Lepidoptera</taxon>
        <taxon>Glossata</taxon>
        <taxon>Ditrysia</taxon>
        <taxon>Papilionoidea</taxon>
        <taxon>Pieridae</taxon>
        <taxon>Pierinae</taxon>
        <taxon>Pieris</taxon>
    </lineage>
</organism>
<evidence type="ECO:0000313" key="2">
    <source>
        <dbReference type="EMBL" id="CAH4000076.1"/>
    </source>
</evidence>
<dbReference type="Pfam" id="PF18701">
    <property type="entry name" value="DUF5641"/>
    <property type="match status" value="1"/>
</dbReference>
<accession>A0A9P0T1D6</accession>
<proteinExistence type="predicted"/>
<protein>
    <recommendedName>
        <fullName evidence="1">DUF5641 domain-containing protein</fullName>
    </recommendedName>
</protein>
<keyword evidence="3" id="KW-1185">Reference proteome</keyword>
<evidence type="ECO:0000313" key="3">
    <source>
        <dbReference type="Proteomes" id="UP001152562"/>
    </source>
</evidence>
<gene>
    <name evidence="2" type="ORF">PIBRA_LOCUS2575</name>
</gene>
<dbReference type="PANTHER" id="PTHR47331">
    <property type="entry name" value="PHD-TYPE DOMAIN-CONTAINING PROTEIN"/>
    <property type="match status" value="1"/>
</dbReference>
<dbReference type="EMBL" id="CALOZG010000003">
    <property type="protein sequence ID" value="CAH4000076.1"/>
    <property type="molecule type" value="Genomic_DNA"/>
</dbReference>
<name>A0A9P0T1D6_PIEBR</name>
<comment type="caution">
    <text evidence="2">The sequence shown here is derived from an EMBL/GenBank/DDBJ whole genome shotgun (WGS) entry which is preliminary data.</text>
</comment>
<feature type="domain" description="DUF5641" evidence="1">
    <location>
        <begin position="63"/>
        <end position="111"/>
    </location>
</feature>
<dbReference type="AlphaFoldDB" id="A0A9P0T1D6"/>
<dbReference type="Proteomes" id="UP001152562">
    <property type="component" value="Unassembled WGS sequence"/>
</dbReference>
<dbReference type="InterPro" id="IPR040676">
    <property type="entry name" value="DUF5641"/>
</dbReference>
<reference evidence="2" key="1">
    <citation type="submission" date="2022-05" db="EMBL/GenBank/DDBJ databases">
        <authorList>
            <person name="Okamura Y."/>
        </authorList>
    </citation>
    <scope>NUCLEOTIDE SEQUENCE</scope>
</reference>